<gene>
    <name evidence="8" type="ORF">COCON_G00065820</name>
</gene>
<dbReference type="PRINTS" id="PR01248">
    <property type="entry name" value="TYPE1KERATIN"/>
</dbReference>
<evidence type="ECO:0000256" key="3">
    <source>
        <dbReference type="ARBA" id="ARBA00023054"/>
    </source>
</evidence>
<dbReference type="SUPFAM" id="SSF90257">
    <property type="entry name" value="Myosin rod fragments"/>
    <property type="match status" value="1"/>
</dbReference>
<keyword evidence="9" id="KW-1185">Reference proteome</keyword>
<keyword evidence="2 4" id="KW-0403">Intermediate filament</keyword>
<dbReference type="GO" id="GO:0030424">
    <property type="term" value="C:axon"/>
    <property type="evidence" value="ECO:0007669"/>
    <property type="project" value="TreeGrafter"/>
</dbReference>
<dbReference type="PANTHER" id="PTHR45652:SF5">
    <property type="entry name" value="VIMENTIN"/>
    <property type="match status" value="1"/>
</dbReference>
<keyword evidence="3 5" id="KW-0175">Coiled coil</keyword>
<feature type="compositionally biased region" description="Low complexity" evidence="6">
    <location>
        <begin position="434"/>
        <end position="456"/>
    </location>
</feature>
<protein>
    <recommendedName>
        <fullName evidence="7">IF rod domain-containing protein</fullName>
    </recommendedName>
</protein>
<dbReference type="PROSITE" id="PS00226">
    <property type="entry name" value="IF_ROD_1"/>
    <property type="match status" value="1"/>
</dbReference>
<organism evidence="8 9">
    <name type="scientific">Conger conger</name>
    <name type="common">Conger eel</name>
    <name type="synonym">Muraena conger</name>
    <dbReference type="NCBI Taxonomy" id="82655"/>
    <lineage>
        <taxon>Eukaryota</taxon>
        <taxon>Metazoa</taxon>
        <taxon>Chordata</taxon>
        <taxon>Craniata</taxon>
        <taxon>Vertebrata</taxon>
        <taxon>Euteleostomi</taxon>
        <taxon>Actinopterygii</taxon>
        <taxon>Neopterygii</taxon>
        <taxon>Teleostei</taxon>
        <taxon>Anguilliformes</taxon>
        <taxon>Congridae</taxon>
        <taxon>Conger</taxon>
    </lineage>
</organism>
<dbReference type="Pfam" id="PF00038">
    <property type="entry name" value="Filament"/>
    <property type="match status" value="1"/>
</dbReference>
<feature type="compositionally biased region" description="Polar residues" evidence="6">
    <location>
        <begin position="404"/>
        <end position="414"/>
    </location>
</feature>
<dbReference type="PROSITE" id="PS51842">
    <property type="entry name" value="IF_ROD_2"/>
    <property type="match status" value="1"/>
</dbReference>
<feature type="compositionally biased region" description="Basic and acidic residues" evidence="6">
    <location>
        <begin position="459"/>
        <end position="468"/>
    </location>
</feature>
<proteinExistence type="inferred from homology"/>
<comment type="similarity">
    <text evidence="4">Belongs to the intermediate filament family.</text>
</comment>
<dbReference type="Gene3D" id="1.20.5.500">
    <property type="entry name" value="Single helix bin"/>
    <property type="match status" value="1"/>
</dbReference>
<sequence>MGMGGGLGGGGGGALVPSPAFTVGRAITAGGVSAGSAIAAKSVAPIIAILTRADEKSVLSGLNDRFSAYMAKVKALQQENTSLEAKLSQLTGGTGMSPDTSEATTEEYEAQLTEYRNTLESLTLDTIKLEIELDNIRATANELKTKYDFEQGVKAQLEVDIHAMKKDIETASDMRIDLDAKQSSLKNELDYVTKTQIEELASLHTKLGSSSTEKSVAMIEVDTGKSFDIATALSKLRTDYEKAVLQHKEEADAYYKLKMDEIHSASEKTSEAMSITKEEIMVSKKAMQALHLELQSLITSHITLEQNLAEAQALSTTFVTDCQAQIASLESAIELAKAEFQKQSVSYRELLDIKLALDIEISTYRKLLEADDFSMPLKSGPESSFVFSTPPDPFSQFKSPPAEGTSSPEPSNPSVDLMSEEPEKMPEEQSNAKESPPSDAEAEAAAQESATGEQTESSTHSEADDSES</sequence>
<comment type="function">
    <text evidence="1">Vimentins are class-III intermediate filaments found in various non-epithelial cells, especially mesenchymal cells. Vimentin is attached to the nucleus, endoplasmic reticulum, and mitochondria, either laterally or terminally.</text>
</comment>
<reference evidence="8" key="1">
    <citation type="journal article" date="2023" name="Science">
        <title>Genome structures resolve the early diversification of teleost fishes.</title>
        <authorList>
            <person name="Parey E."/>
            <person name="Louis A."/>
            <person name="Montfort J."/>
            <person name="Bouchez O."/>
            <person name="Roques C."/>
            <person name="Iampietro C."/>
            <person name="Lluch J."/>
            <person name="Castinel A."/>
            <person name="Donnadieu C."/>
            <person name="Desvignes T."/>
            <person name="Floi Bucao C."/>
            <person name="Jouanno E."/>
            <person name="Wen M."/>
            <person name="Mejri S."/>
            <person name="Dirks R."/>
            <person name="Jansen H."/>
            <person name="Henkel C."/>
            <person name="Chen W.J."/>
            <person name="Zahm M."/>
            <person name="Cabau C."/>
            <person name="Klopp C."/>
            <person name="Thompson A.W."/>
            <person name="Robinson-Rechavi M."/>
            <person name="Braasch I."/>
            <person name="Lecointre G."/>
            <person name="Bobe J."/>
            <person name="Postlethwait J.H."/>
            <person name="Berthelot C."/>
            <person name="Roest Crollius H."/>
            <person name="Guiguen Y."/>
        </authorList>
    </citation>
    <scope>NUCLEOTIDE SEQUENCE</scope>
    <source>
        <strain evidence="8">Concon-B</strain>
    </source>
</reference>
<feature type="domain" description="IF rod" evidence="7">
    <location>
        <begin position="55"/>
        <end position="375"/>
    </location>
</feature>
<dbReference type="GO" id="GO:0005737">
    <property type="term" value="C:cytoplasm"/>
    <property type="evidence" value="ECO:0007669"/>
    <property type="project" value="TreeGrafter"/>
</dbReference>
<evidence type="ECO:0000259" key="7">
    <source>
        <dbReference type="PROSITE" id="PS51842"/>
    </source>
</evidence>
<dbReference type="SMART" id="SM01391">
    <property type="entry name" value="Filament"/>
    <property type="match status" value="1"/>
</dbReference>
<evidence type="ECO:0000256" key="4">
    <source>
        <dbReference type="RuleBase" id="RU000685"/>
    </source>
</evidence>
<evidence type="ECO:0000256" key="5">
    <source>
        <dbReference type="SAM" id="Coils"/>
    </source>
</evidence>
<feature type="coiled-coil region" evidence="5">
    <location>
        <begin position="59"/>
        <end position="174"/>
    </location>
</feature>
<evidence type="ECO:0000256" key="6">
    <source>
        <dbReference type="SAM" id="MobiDB-lite"/>
    </source>
</evidence>
<feature type="compositionally biased region" description="Basic and acidic residues" evidence="6">
    <location>
        <begin position="421"/>
        <end position="431"/>
    </location>
</feature>
<dbReference type="Gene3D" id="1.20.5.1160">
    <property type="entry name" value="Vasodilator-stimulated phosphoprotein"/>
    <property type="match status" value="1"/>
</dbReference>
<evidence type="ECO:0000313" key="8">
    <source>
        <dbReference type="EMBL" id="KAJ8279516.1"/>
    </source>
</evidence>
<dbReference type="InterPro" id="IPR002957">
    <property type="entry name" value="Keratin_I"/>
</dbReference>
<evidence type="ECO:0000256" key="1">
    <source>
        <dbReference type="ARBA" id="ARBA00002825"/>
    </source>
</evidence>
<dbReference type="InterPro" id="IPR039008">
    <property type="entry name" value="IF_rod_dom"/>
</dbReference>
<evidence type="ECO:0000256" key="2">
    <source>
        <dbReference type="ARBA" id="ARBA00022754"/>
    </source>
</evidence>
<dbReference type="OrthoDB" id="8910104at2759"/>
<dbReference type="Proteomes" id="UP001152803">
    <property type="component" value="Unassembled WGS sequence"/>
</dbReference>
<name>A0A9Q1I3X1_CONCO</name>
<dbReference type="Gene3D" id="1.20.5.170">
    <property type="match status" value="1"/>
</dbReference>
<dbReference type="SUPFAM" id="SSF64593">
    <property type="entry name" value="Intermediate filament protein, coiled coil region"/>
    <property type="match status" value="2"/>
</dbReference>
<comment type="caution">
    <text evidence="8">The sequence shown here is derived from an EMBL/GenBank/DDBJ whole genome shotgun (WGS) entry which is preliminary data.</text>
</comment>
<evidence type="ECO:0000313" key="9">
    <source>
        <dbReference type="Proteomes" id="UP001152803"/>
    </source>
</evidence>
<dbReference type="InterPro" id="IPR050405">
    <property type="entry name" value="Intermediate_filament"/>
</dbReference>
<dbReference type="AlphaFoldDB" id="A0A9Q1I3X1"/>
<dbReference type="InterPro" id="IPR018039">
    <property type="entry name" value="IF_conserved"/>
</dbReference>
<feature type="region of interest" description="Disordered" evidence="6">
    <location>
        <begin position="384"/>
        <end position="468"/>
    </location>
</feature>
<dbReference type="PANTHER" id="PTHR45652">
    <property type="entry name" value="GLIAL FIBRILLARY ACIDIC PROTEIN"/>
    <property type="match status" value="1"/>
</dbReference>
<accession>A0A9Q1I3X1</accession>
<dbReference type="EMBL" id="JAFJMO010000004">
    <property type="protein sequence ID" value="KAJ8279516.1"/>
    <property type="molecule type" value="Genomic_DNA"/>
</dbReference>
<dbReference type="GO" id="GO:0045109">
    <property type="term" value="P:intermediate filament organization"/>
    <property type="evidence" value="ECO:0007669"/>
    <property type="project" value="TreeGrafter"/>
</dbReference>
<dbReference type="GO" id="GO:0005200">
    <property type="term" value="F:structural constituent of cytoskeleton"/>
    <property type="evidence" value="ECO:0007669"/>
    <property type="project" value="TreeGrafter"/>
</dbReference>
<dbReference type="GO" id="GO:0005882">
    <property type="term" value="C:intermediate filament"/>
    <property type="evidence" value="ECO:0007669"/>
    <property type="project" value="UniProtKB-KW"/>
</dbReference>
<dbReference type="GO" id="GO:0005886">
    <property type="term" value="C:plasma membrane"/>
    <property type="evidence" value="ECO:0007669"/>
    <property type="project" value="TreeGrafter"/>
</dbReference>